<feature type="region of interest" description="Disordered" evidence="1">
    <location>
        <begin position="1"/>
        <end position="21"/>
    </location>
</feature>
<proteinExistence type="predicted"/>
<reference evidence="2" key="1">
    <citation type="submission" date="2023-06" db="EMBL/GenBank/DDBJ databases">
        <title>Genome-scale phylogeny and comparative genomics of the fungal order Sordariales.</title>
        <authorList>
            <consortium name="Lawrence Berkeley National Laboratory"/>
            <person name="Hensen N."/>
            <person name="Bonometti L."/>
            <person name="Westerberg I."/>
            <person name="Brannstrom I.O."/>
            <person name="Guillou S."/>
            <person name="Cros-Aarteil S."/>
            <person name="Calhoun S."/>
            <person name="Haridas S."/>
            <person name="Kuo A."/>
            <person name="Mondo S."/>
            <person name="Pangilinan J."/>
            <person name="Riley R."/>
            <person name="LaButti K."/>
            <person name="Andreopoulos B."/>
            <person name="Lipzen A."/>
            <person name="Chen C."/>
            <person name="Yanf M."/>
            <person name="Daum C."/>
            <person name="Ng V."/>
            <person name="Clum A."/>
            <person name="Steindorff A."/>
            <person name="Ohm R."/>
            <person name="Martin F."/>
            <person name="Silar P."/>
            <person name="Natvig D."/>
            <person name="Lalanne C."/>
            <person name="Gautier V."/>
            <person name="Ament-velasquez S.L."/>
            <person name="Kruys A."/>
            <person name="Hutchinson M.I."/>
            <person name="Powell A.J."/>
            <person name="Barry K."/>
            <person name="Miller A.N."/>
            <person name="Grigoriev I.V."/>
            <person name="Debuchy R."/>
            <person name="Gladieux P."/>
            <person name="Thoren M.H."/>
            <person name="Johannesson H."/>
        </authorList>
    </citation>
    <scope>NUCLEOTIDE SEQUENCE</scope>
    <source>
        <strain evidence="2">SMH3391-2</strain>
    </source>
</reference>
<accession>A0AA40CAB2</accession>
<sequence length="503" mass="56828">MQSREHHHPFPSERERRKRAHTMADTVSILDRVPAEIIMQVVEFAACSPYNGGVLGELASSAPTFNPWARRGALYGHDGFGPYDKSRILSLMLVCTTFYKVALPLFYEFVVLGCGLVQYRWTNRRFVPGIRTLSGVEHYCSLATSTAGLMKNIKSLRVDPGDLEPQHCNTTAQMFALLRLNPGIQHFDMGTLRVHQFDLAKQLLQSILLLKNLKSLSLKSFRSPWDIEESWKLNPDQYGTASFTSLDLTDFRDSRQMLHTLLAWPRGLEQFKFSIHLAKSGTVMLECQIIPNLSSLRQLLLSHQRTLKSLSIGRSQAPHVPLKPFSNSGNSNMGAAAHCLDLTDFTSLEWLDVTHVYLDYSDETDEAIASGLLAPNLRTFVLYIGVGYHMGFNPSEYNNWSSIDGKLESFLIRLARLAEQKKTRLRHIRVAYVPTLHHALLTGESSASDVYPWIRLARIQKAVRGYGIDFTFPFPHSTHEYAEMVALAAEYASRGIHLPGFSW</sequence>
<comment type="caution">
    <text evidence="2">The sequence shown here is derived from an EMBL/GenBank/DDBJ whole genome shotgun (WGS) entry which is preliminary data.</text>
</comment>
<protein>
    <submittedName>
        <fullName evidence="2">Uncharacterized protein</fullName>
    </submittedName>
</protein>
<dbReference type="InterPro" id="IPR032675">
    <property type="entry name" value="LRR_dom_sf"/>
</dbReference>
<evidence type="ECO:0000256" key="1">
    <source>
        <dbReference type="SAM" id="MobiDB-lite"/>
    </source>
</evidence>
<dbReference type="SUPFAM" id="SSF52047">
    <property type="entry name" value="RNI-like"/>
    <property type="match status" value="1"/>
</dbReference>
<dbReference type="Proteomes" id="UP001174934">
    <property type="component" value="Unassembled WGS sequence"/>
</dbReference>
<evidence type="ECO:0000313" key="3">
    <source>
        <dbReference type="Proteomes" id="UP001174934"/>
    </source>
</evidence>
<dbReference type="AlphaFoldDB" id="A0AA40CAB2"/>
<dbReference type="Gene3D" id="3.80.10.10">
    <property type="entry name" value="Ribonuclease Inhibitor"/>
    <property type="match status" value="1"/>
</dbReference>
<dbReference type="EMBL" id="JAULSR010000002">
    <property type="protein sequence ID" value="KAK0630304.1"/>
    <property type="molecule type" value="Genomic_DNA"/>
</dbReference>
<name>A0AA40CAB2_9PEZI</name>
<gene>
    <name evidence="2" type="ORF">B0T17DRAFT_218158</name>
</gene>
<organism evidence="2 3">
    <name type="scientific">Bombardia bombarda</name>
    <dbReference type="NCBI Taxonomy" id="252184"/>
    <lineage>
        <taxon>Eukaryota</taxon>
        <taxon>Fungi</taxon>
        <taxon>Dikarya</taxon>
        <taxon>Ascomycota</taxon>
        <taxon>Pezizomycotina</taxon>
        <taxon>Sordariomycetes</taxon>
        <taxon>Sordariomycetidae</taxon>
        <taxon>Sordariales</taxon>
        <taxon>Lasiosphaeriaceae</taxon>
        <taxon>Bombardia</taxon>
    </lineage>
</organism>
<evidence type="ECO:0000313" key="2">
    <source>
        <dbReference type="EMBL" id="KAK0630304.1"/>
    </source>
</evidence>
<keyword evidence="3" id="KW-1185">Reference proteome</keyword>